<dbReference type="OrthoDB" id="123467at2759"/>
<dbReference type="PANTHER" id="PTHR33099">
    <property type="entry name" value="FE2OG DIOXYGENASE DOMAIN-CONTAINING PROTEIN"/>
    <property type="match status" value="1"/>
</dbReference>
<accession>A0A9W6TFI1</accession>
<evidence type="ECO:0000313" key="1">
    <source>
        <dbReference type="EMBL" id="GMF10722.1"/>
    </source>
</evidence>
<gene>
    <name evidence="1" type="ORF">Plil01_000150000</name>
</gene>
<organism evidence="1 2">
    <name type="scientific">Phytophthora lilii</name>
    <dbReference type="NCBI Taxonomy" id="2077276"/>
    <lineage>
        <taxon>Eukaryota</taxon>
        <taxon>Sar</taxon>
        <taxon>Stramenopiles</taxon>
        <taxon>Oomycota</taxon>
        <taxon>Peronosporomycetes</taxon>
        <taxon>Peronosporales</taxon>
        <taxon>Peronosporaceae</taxon>
        <taxon>Phytophthora</taxon>
    </lineage>
</organism>
<dbReference type="AlphaFoldDB" id="A0A9W6TFI1"/>
<protein>
    <submittedName>
        <fullName evidence="1">Unnamed protein product</fullName>
    </submittedName>
</protein>
<dbReference type="PANTHER" id="PTHR33099:SF7">
    <property type="entry name" value="MYND-TYPE DOMAIN-CONTAINING PROTEIN"/>
    <property type="match status" value="1"/>
</dbReference>
<dbReference type="EMBL" id="BSXW01000051">
    <property type="protein sequence ID" value="GMF10722.1"/>
    <property type="molecule type" value="Genomic_DNA"/>
</dbReference>
<reference evidence="1" key="1">
    <citation type="submission" date="2023-04" db="EMBL/GenBank/DDBJ databases">
        <title>Phytophthora lilii NBRC 32176.</title>
        <authorList>
            <person name="Ichikawa N."/>
            <person name="Sato H."/>
            <person name="Tonouchi N."/>
        </authorList>
    </citation>
    <scope>NUCLEOTIDE SEQUENCE</scope>
    <source>
        <strain evidence="1">NBRC 32176</strain>
    </source>
</reference>
<comment type="caution">
    <text evidence="1">The sequence shown here is derived from an EMBL/GenBank/DDBJ whole genome shotgun (WGS) entry which is preliminary data.</text>
</comment>
<evidence type="ECO:0000313" key="2">
    <source>
        <dbReference type="Proteomes" id="UP001165083"/>
    </source>
</evidence>
<name>A0A9W6TFI1_9STRA</name>
<sequence>MIATLVVQPPSLHEGGDLVLYRDGQLKYRHDFGRADGTATLIPYYAVHYADAEHAVETVTKGYRLALVYSVCLPPLLQHLERDPNKPTSGALANAIETMGPGDDSFALLWSHEYTTDGISEFGLKALKGVDRARFLALEKQMLWFLLKKKIQFHIVELCHQVRFYGRYGGIGDWNEKNREENIPWYTTQGRCVGTGDEVKFNFLNPQQENRCQLIVLLLAASVIANGPLYP</sequence>
<keyword evidence="2" id="KW-1185">Reference proteome</keyword>
<dbReference type="Proteomes" id="UP001165083">
    <property type="component" value="Unassembled WGS sequence"/>
</dbReference>
<dbReference type="Gene3D" id="2.60.120.620">
    <property type="entry name" value="q2cbj1_9rhob like domain"/>
    <property type="match status" value="1"/>
</dbReference>
<proteinExistence type="predicted"/>